<accession>A0A8K0ST57</accession>
<reference evidence="1" key="1">
    <citation type="journal article" date="2021" name="Nat. Commun.">
        <title>Genetic determinants of endophytism in the Arabidopsis root mycobiome.</title>
        <authorList>
            <person name="Mesny F."/>
            <person name="Miyauchi S."/>
            <person name="Thiergart T."/>
            <person name="Pickel B."/>
            <person name="Atanasova L."/>
            <person name="Karlsson M."/>
            <person name="Huettel B."/>
            <person name="Barry K.W."/>
            <person name="Haridas S."/>
            <person name="Chen C."/>
            <person name="Bauer D."/>
            <person name="Andreopoulos W."/>
            <person name="Pangilinan J."/>
            <person name="LaButti K."/>
            <person name="Riley R."/>
            <person name="Lipzen A."/>
            <person name="Clum A."/>
            <person name="Drula E."/>
            <person name="Henrissat B."/>
            <person name="Kohler A."/>
            <person name="Grigoriev I.V."/>
            <person name="Martin F.M."/>
            <person name="Hacquard S."/>
        </authorList>
    </citation>
    <scope>NUCLEOTIDE SEQUENCE</scope>
    <source>
        <strain evidence="1">MPI-CAGE-CH-0235</strain>
    </source>
</reference>
<name>A0A8K0ST57_9HYPO</name>
<evidence type="ECO:0000313" key="2">
    <source>
        <dbReference type="Proteomes" id="UP000813444"/>
    </source>
</evidence>
<comment type="caution">
    <text evidence="1">The sequence shown here is derived from an EMBL/GenBank/DDBJ whole genome shotgun (WGS) entry which is preliminary data.</text>
</comment>
<keyword evidence="2" id="KW-1185">Reference proteome</keyword>
<sequence length="96" mass="10563">MFRLSPRWPPSPPLGLVSGLVDQAVREHEPLVHACGLFPVMIWIDKPSGACSIAAGSGIRRPNGWRLVMNIWRMPKRQPIAVVHGLKKLHPVSAAT</sequence>
<evidence type="ECO:0000313" key="1">
    <source>
        <dbReference type="EMBL" id="KAH7320169.1"/>
    </source>
</evidence>
<dbReference type="EMBL" id="JAGPNK010000006">
    <property type="protein sequence ID" value="KAH7320169.1"/>
    <property type="molecule type" value="Genomic_DNA"/>
</dbReference>
<organism evidence="1 2">
    <name type="scientific">Stachybotrys elegans</name>
    <dbReference type="NCBI Taxonomy" id="80388"/>
    <lineage>
        <taxon>Eukaryota</taxon>
        <taxon>Fungi</taxon>
        <taxon>Dikarya</taxon>
        <taxon>Ascomycota</taxon>
        <taxon>Pezizomycotina</taxon>
        <taxon>Sordariomycetes</taxon>
        <taxon>Hypocreomycetidae</taxon>
        <taxon>Hypocreales</taxon>
        <taxon>Stachybotryaceae</taxon>
        <taxon>Stachybotrys</taxon>
    </lineage>
</organism>
<dbReference type="AlphaFoldDB" id="A0A8K0ST57"/>
<gene>
    <name evidence="1" type="ORF">B0I35DRAFT_430758</name>
</gene>
<dbReference type="Proteomes" id="UP000813444">
    <property type="component" value="Unassembled WGS sequence"/>
</dbReference>
<protein>
    <submittedName>
        <fullName evidence="1">Uncharacterized protein</fullName>
    </submittedName>
</protein>
<proteinExistence type="predicted"/>